<name>A0A6B3RKL7_9RHOB</name>
<accession>A0A6B3RKL7</accession>
<dbReference type="RefSeq" id="WP_164611425.1">
    <property type="nucleotide sequence ID" value="NZ_JAAIKE010000003.1"/>
</dbReference>
<sequence>MLHSLTRSALGLALIALPAHAETIPVFTPDDEGRPFVDVYASGLYSANCVEGAGCTCAAVPLDRDELAVVLGLEAVSADTKGIWDSPASAQSLTDETAEALHARFGGSGHCPQTALVPEDGRWRDGKPFDIQIQCGPMGDMLRQLWTEEKLVTATITWNGVFSGETIQAAFMAADPDPEYTPHAFKDVTPVETIGTAQATTEMGQVTSTGRMLLLTPGLFSVNWVVQGTTEIGPCNWSTTHLVTRIGP</sequence>
<evidence type="ECO:0008006" key="4">
    <source>
        <dbReference type="Google" id="ProtNLM"/>
    </source>
</evidence>
<feature type="chain" id="PRO_5025459024" description="DUF1326 domain-containing protein" evidence="1">
    <location>
        <begin position="22"/>
        <end position="248"/>
    </location>
</feature>
<gene>
    <name evidence="2" type="ORF">G3572_10190</name>
</gene>
<organism evidence="2 3">
    <name type="scientific">Pseudotabrizicola algicola</name>
    <dbReference type="NCBI Taxonomy" id="2709381"/>
    <lineage>
        <taxon>Bacteria</taxon>
        <taxon>Pseudomonadati</taxon>
        <taxon>Pseudomonadota</taxon>
        <taxon>Alphaproteobacteria</taxon>
        <taxon>Rhodobacterales</taxon>
        <taxon>Paracoccaceae</taxon>
        <taxon>Pseudotabrizicola</taxon>
    </lineage>
</organism>
<reference evidence="2 3" key="1">
    <citation type="submission" date="2020-02" db="EMBL/GenBank/DDBJ databases">
        <title>Rhodobacter algicola sp. nov., isolated from microalga culture.</title>
        <authorList>
            <person name="Park C.-Y."/>
        </authorList>
    </citation>
    <scope>NUCLEOTIDE SEQUENCE [LARGE SCALE GENOMIC DNA]</scope>
    <source>
        <strain evidence="2 3">ETT8</strain>
    </source>
</reference>
<keyword evidence="3" id="KW-1185">Reference proteome</keyword>
<evidence type="ECO:0000313" key="3">
    <source>
        <dbReference type="Proteomes" id="UP000481421"/>
    </source>
</evidence>
<comment type="caution">
    <text evidence="2">The sequence shown here is derived from an EMBL/GenBank/DDBJ whole genome shotgun (WGS) entry which is preliminary data.</text>
</comment>
<dbReference type="AlphaFoldDB" id="A0A6B3RKL7"/>
<protein>
    <recommendedName>
        <fullName evidence="4">DUF1326 domain-containing protein</fullName>
    </recommendedName>
</protein>
<evidence type="ECO:0000256" key="1">
    <source>
        <dbReference type="SAM" id="SignalP"/>
    </source>
</evidence>
<feature type="signal peptide" evidence="1">
    <location>
        <begin position="1"/>
        <end position="21"/>
    </location>
</feature>
<keyword evidence="1" id="KW-0732">Signal</keyword>
<evidence type="ECO:0000313" key="2">
    <source>
        <dbReference type="EMBL" id="NEX46574.1"/>
    </source>
</evidence>
<proteinExistence type="predicted"/>
<dbReference type="Proteomes" id="UP000481421">
    <property type="component" value="Unassembled WGS sequence"/>
</dbReference>
<dbReference type="EMBL" id="JAAIKE010000003">
    <property type="protein sequence ID" value="NEX46574.1"/>
    <property type="molecule type" value="Genomic_DNA"/>
</dbReference>